<dbReference type="Gene3D" id="3.10.10.10">
    <property type="entry name" value="HIV Type 1 Reverse Transcriptase, subunit A, domain 1"/>
    <property type="match status" value="1"/>
</dbReference>
<name>A0A5N5IDJ2_9ROSA</name>
<dbReference type="CDD" id="cd00303">
    <property type="entry name" value="retropepsin_like"/>
    <property type="match status" value="1"/>
</dbReference>
<organism evidence="3 4">
    <name type="scientific">Pyrus ussuriensis x Pyrus communis</name>
    <dbReference type="NCBI Taxonomy" id="2448454"/>
    <lineage>
        <taxon>Eukaryota</taxon>
        <taxon>Viridiplantae</taxon>
        <taxon>Streptophyta</taxon>
        <taxon>Embryophyta</taxon>
        <taxon>Tracheophyta</taxon>
        <taxon>Spermatophyta</taxon>
        <taxon>Magnoliopsida</taxon>
        <taxon>eudicotyledons</taxon>
        <taxon>Gunneridae</taxon>
        <taxon>Pentapetalae</taxon>
        <taxon>rosids</taxon>
        <taxon>fabids</taxon>
        <taxon>Rosales</taxon>
        <taxon>Rosaceae</taxon>
        <taxon>Amygdaloideae</taxon>
        <taxon>Maleae</taxon>
        <taxon>Pyrus</taxon>
    </lineage>
</organism>
<feature type="region of interest" description="Disordered" evidence="1">
    <location>
        <begin position="689"/>
        <end position="708"/>
    </location>
</feature>
<sequence length="843" mass="95942">MFTSRTRRSSWIQVRCTVYRTDHYRWFRLVGDSRLFAQSSRDCTSLETMYNLKLDKFEGNEGHEGAERCQGNLPYERWEAYPMTLELLHRFRVGTKKKWRSMATTTPCASYQEFYEILLRIGDSENMHSESEEEEKDGNQKKDDKGKGQASQGPRKTQSFNATGQGRRGRFSGGPRFQRQRDASRGRASLCRRCNNMHFGEWPIQQVPRSCSYGQMGCGGAYHYQGYTLYPPIPIGGSQWYQGGQPQQGEIASSSARSSRQSMLIDYGATHSIISHIFAQVMQPHPTPLGYDLEFAMPRGERLMVEDIVTPTNLIPLDMVDFDVILGTDWLHYNRANIDCYGKTVTFHHPGLPEVTFVGEQSGVRHDIISAVRAKELLSKGYQGYLTHVVLNDVAPSSVEDMRVVRHFPNVFPDDLPGLPPDRDVEFTIDLFSMLFVRKKDGTLRLCIDYRQLNRLKINIEDVPKTFLVMPFGLTNVPTAFIDLMNRIFQPYLDRLLYSTSYHLQTDGQLEKTIQMLEDSVRSSVLQFSEAWHKWLDLMEFAYNSFHSSIGMAPFEALYGKSCCTPLCWSEDRQKSLADKNATDRMYNVGDWVFLKLSLWRGVVRFEKKGKLSPRYIRPYMITERVGASVLKRYHWFSDNLFRDLFGEDASSFCKEKFIRCNLDEVNVGLEEEDADALALQEATAETSKVERTSQIEPSSPSARPVHLYPSRAEPSEVKKIFSKFINLVVLSLRGGTPAHQVRQSPAYSSSSLLPAMAFGKGSSRSSQPAAIISFHLVGIAIAAAASGGAGVMPLLLASLPAMASLPELVREFGQIRIKLRSPRHHFEPQNLQDQHRVFKEWI</sequence>
<dbReference type="SUPFAM" id="SSF56672">
    <property type="entry name" value="DNA/RNA polymerases"/>
    <property type="match status" value="1"/>
</dbReference>
<dbReference type="OrthoDB" id="1703479at2759"/>
<dbReference type="Pfam" id="PF08284">
    <property type="entry name" value="RVP_2"/>
    <property type="match status" value="1"/>
</dbReference>
<feature type="compositionally biased region" description="Polar residues" evidence="1">
    <location>
        <begin position="150"/>
        <end position="163"/>
    </location>
</feature>
<evidence type="ECO:0000256" key="1">
    <source>
        <dbReference type="SAM" id="MobiDB-lite"/>
    </source>
</evidence>
<dbReference type="Pfam" id="PF24626">
    <property type="entry name" value="SH3_Tf2-1"/>
    <property type="match status" value="1"/>
</dbReference>
<keyword evidence="4" id="KW-1185">Reference proteome</keyword>
<dbReference type="InterPro" id="IPR012337">
    <property type="entry name" value="RNaseH-like_sf"/>
</dbReference>
<reference evidence="3 4" key="1">
    <citation type="submission" date="2019-09" db="EMBL/GenBank/DDBJ databases">
        <authorList>
            <person name="Ou C."/>
        </authorList>
    </citation>
    <scope>NUCLEOTIDE SEQUENCE [LARGE SCALE GENOMIC DNA]</scope>
    <source>
        <strain evidence="3">S2</strain>
        <tissue evidence="3">Leaf</tissue>
    </source>
</reference>
<accession>A0A5N5IDJ2</accession>
<dbReference type="EMBL" id="SMOL01000003">
    <property type="protein sequence ID" value="KAB2637659.1"/>
    <property type="molecule type" value="Genomic_DNA"/>
</dbReference>
<dbReference type="PANTHER" id="PTHR15503">
    <property type="entry name" value="LDOC1 RELATED"/>
    <property type="match status" value="1"/>
</dbReference>
<dbReference type="Gene3D" id="3.30.420.10">
    <property type="entry name" value="Ribonuclease H-like superfamily/Ribonuclease H"/>
    <property type="match status" value="1"/>
</dbReference>
<evidence type="ECO:0000313" key="4">
    <source>
        <dbReference type="Proteomes" id="UP000327157"/>
    </source>
</evidence>
<comment type="caution">
    <text evidence="3">The sequence shown here is derived from an EMBL/GenBank/DDBJ whole genome shotgun (WGS) entry which is preliminary data.</text>
</comment>
<dbReference type="GO" id="GO:0003676">
    <property type="term" value="F:nucleic acid binding"/>
    <property type="evidence" value="ECO:0007669"/>
    <property type="project" value="InterPro"/>
</dbReference>
<dbReference type="InterPro" id="IPR036397">
    <property type="entry name" value="RNaseH_sf"/>
</dbReference>
<dbReference type="InterPro" id="IPR032567">
    <property type="entry name" value="RTL1-rel"/>
</dbReference>
<evidence type="ECO:0000259" key="2">
    <source>
        <dbReference type="Pfam" id="PF24626"/>
    </source>
</evidence>
<feature type="domain" description="Tf2-1-like SH3-like" evidence="2">
    <location>
        <begin position="590"/>
        <end position="628"/>
    </location>
</feature>
<dbReference type="PANTHER" id="PTHR15503:SF45">
    <property type="entry name" value="RNA-DIRECTED DNA POLYMERASE HOMOLOG"/>
    <property type="match status" value="1"/>
</dbReference>
<feature type="compositionally biased region" description="Basic and acidic residues" evidence="1">
    <location>
        <begin position="137"/>
        <end position="147"/>
    </location>
</feature>
<dbReference type="AlphaFoldDB" id="A0A5N5IDJ2"/>
<dbReference type="InterPro" id="IPR043502">
    <property type="entry name" value="DNA/RNA_pol_sf"/>
</dbReference>
<feature type="region of interest" description="Disordered" evidence="1">
    <location>
        <begin position="126"/>
        <end position="185"/>
    </location>
</feature>
<dbReference type="SUPFAM" id="SSF53098">
    <property type="entry name" value="Ribonuclease H-like"/>
    <property type="match status" value="1"/>
</dbReference>
<dbReference type="Proteomes" id="UP000327157">
    <property type="component" value="Unassembled WGS sequence"/>
</dbReference>
<dbReference type="InterPro" id="IPR056924">
    <property type="entry name" value="SH3_Tf2-1"/>
</dbReference>
<dbReference type="Gene3D" id="2.40.70.10">
    <property type="entry name" value="Acid Proteases"/>
    <property type="match status" value="1"/>
</dbReference>
<proteinExistence type="predicted"/>
<evidence type="ECO:0000313" key="3">
    <source>
        <dbReference type="EMBL" id="KAB2637659.1"/>
    </source>
</evidence>
<gene>
    <name evidence="3" type="ORF">D8674_039235</name>
</gene>
<protein>
    <recommendedName>
        <fullName evidence="2">Tf2-1-like SH3-like domain-containing protein</fullName>
    </recommendedName>
</protein>
<reference evidence="3 4" key="2">
    <citation type="submission" date="2019-11" db="EMBL/GenBank/DDBJ databases">
        <title>A de novo genome assembly of a pear dwarfing rootstock.</title>
        <authorList>
            <person name="Wang F."/>
            <person name="Wang J."/>
            <person name="Li S."/>
            <person name="Zhang Y."/>
            <person name="Fang M."/>
            <person name="Ma L."/>
            <person name="Zhao Y."/>
            <person name="Jiang S."/>
        </authorList>
    </citation>
    <scope>NUCLEOTIDE SEQUENCE [LARGE SCALE GENOMIC DNA]</scope>
    <source>
        <strain evidence="3">S2</strain>
        <tissue evidence="3">Leaf</tissue>
    </source>
</reference>
<dbReference type="InterPro" id="IPR021109">
    <property type="entry name" value="Peptidase_aspartic_dom_sf"/>
</dbReference>